<dbReference type="GO" id="GO:0005886">
    <property type="term" value="C:plasma membrane"/>
    <property type="evidence" value="ECO:0007669"/>
    <property type="project" value="UniProtKB-SubCell"/>
</dbReference>
<sequence>MLSTRDLVLCALFAALLAGLGMAPPIPLGFLPVPITAQSLGVMLAGALLGAKRGGLAVLLFVLLVAAGLPLLAGGRGGVGVLMGPTGGFVLAFPVGAFVTGLLAERFATGANPLRLFGTCVVGGVAVVYAGGIPWLSLVAGLPLEKAALGSLAFVPGDLVKAGVAAVAAAAVRRAGVLPAVHA</sequence>
<dbReference type="OrthoDB" id="9803495at2"/>
<evidence type="ECO:0000256" key="6">
    <source>
        <dbReference type="ARBA" id="ARBA00022989"/>
    </source>
</evidence>
<comment type="similarity">
    <text evidence="2 8">Belongs to the BioY family.</text>
</comment>
<evidence type="ECO:0000256" key="9">
    <source>
        <dbReference type="SAM" id="Phobius"/>
    </source>
</evidence>
<feature type="transmembrane region" description="Helical" evidence="9">
    <location>
        <begin position="79"/>
        <end position="104"/>
    </location>
</feature>
<organism evidence="10 11">
    <name type="scientific">Azospirillum doebereinerae</name>
    <dbReference type="NCBI Taxonomy" id="92933"/>
    <lineage>
        <taxon>Bacteria</taxon>
        <taxon>Pseudomonadati</taxon>
        <taxon>Pseudomonadota</taxon>
        <taxon>Alphaproteobacteria</taxon>
        <taxon>Rhodospirillales</taxon>
        <taxon>Azospirillaceae</taxon>
        <taxon>Azospirillum</taxon>
    </lineage>
</organism>
<feature type="transmembrane region" description="Helical" evidence="9">
    <location>
        <begin position="31"/>
        <end position="49"/>
    </location>
</feature>
<dbReference type="EMBL" id="RZIJ01000020">
    <property type="protein sequence ID" value="RUQ66586.1"/>
    <property type="molecule type" value="Genomic_DNA"/>
</dbReference>
<evidence type="ECO:0000256" key="1">
    <source>
        <dbReference type="ARBA" id="ARBA00004651"/>
    </source>
</evidence>
<evidence type="ECO:0000256" key="4">
    <source>
        <dbReference type="ARBA" id="ARBA00022475"/>
    </source>
</evidence>
<keyword evidence="3 8" id="KW-0813">Transport</keyword>
<dbReference type="Pfam" id="PF02632">
    <property type="entry name" value="BioY"/>
    <property type="match status" value="1"/>
</dbReference>
<keyword evidence="6 9" id="KW-1133">Transmembrane helix</keyword>
<reference evidence="10 11" key="1">
    <citation type="submission" date="2018-12" db="EMBL/GenBank/DDBJ databases">
        <authorList>
            <person name="Yang Y."/>
        </authorList>
    </citation>
    <scope>NUCLEOTIDE SEQUENCE [LARGE SCALE GENOMIC DNA]</scope>
    <source>
        <strain evidence="10 11">GSF71</strain>
    </source>
</reference>
<gene>
    <name evidence="10" type="ORF">EJ913_22420</name>
</gene>
<dbReference type="PIRSF" id="PIRSF016661">
    <property type="entry name" value="BioY"/>
    <property type="match status" value="1"/>
</dbReference>
<dbReference type="GO" id="GO:0015225">
    <property type="term" value="F:biotin transmembrane transporter activity"/>
    <property type="evidence" value="ECO:0007669"/>
    <property type="project" value="UniProtKB-UniRule"/>
</dbReference>
<dbReference type="PANTHER" id="PTHR34295">
    <property type="entry name" value="BIOTIN TRANSPORTER BIOY"/>
    <property type="match status" value="1"/>
</dbReference>
<accession>A0A433J3W1</accession>
<dbReference type="InterPro" id="IPR003784">
    <property type="entry name" value="BioY"/>
</dbReference>
<keyword evidence="4 8" id="KW-1003">Cell membrane</keyword>
<comment type="caution">
    <text evidence="10">The sequence shown here is derived from an EMBL/GenBank/DDBJ whole genome shotgun (WGS) entry which is preliminary data.</text>
</comment>
<keyword evidence="11" id="KW-1185">Reference proteome</keyword>
<dbReference type="Gene3D" id="1.10.1760.20">
    <property type="match status" value="1"/>
</dbReference>
<evidence type="ECO:0000256" key="2">
    <source>
        <dbReference type="ARBA" id="ARBA00010692"/>
    </source>
</evidence>
<dbReference type="Proteomes" id="UP000280346">
    <property type="component" value="Unassembled WGS sequence"/>
</dbReference>
<evidence type="ECO:0000313" key="11">
    <source>
        <dbReference type="Proteomes" id="UP000280346"/>
    </source>
</evidence>
<dbReference type="RefSeq" id="WP_127002049.1">
    <property type="nucleotide sequence ID" value="NZ_JBNPXW010000018.1"/>
</dbReference>
<comment type="subcellular location">
    <subcellularLocation>
        <location evidence="1 8">Cell membrane</location>
        <topology evidence="1 8">Multi-pass membrane protein</topology>
    </subcellularLocation>
</comment>
<evidence type="ECO:0000256" key="3">
    <source>
        <dbReference type="ARBA" id="ARBA00022448"/>
    </source>
</evidence>
<protein>
    <recommendedName>
        <fullName evidence="8">Biotin transporter</fullName>
    </recommendedName>
</protein>
<dbReference type="PANTHER" id="PTHR34295:SF4">
    <property type="entry name" value="BIOTIN TRANSPORTER BIOY-RELATED"/>
    <property type="match status" value="1"/>
</dbReference>
<evidence type="ECO:0000256" key="8">
    <source>
        <dbReference type="PIRNR" id="PIRNR016661"/>
    </source>
</evidence>
<evidence type="ECO:0000256" key="5">
    <source>
        <dbReference type="ARBA" id="ARBA00022692"/>
    </source>
</evidence>
<name>A0A433J3W1_9PROT</name>
<dbReference type="AlphaFoldDB" id="A0A433J3W1"/>
<proteinExistence type="inferred from homology"/>
<keyword evidence="7 8" id="KW-0472">Membrane</keyword>
<evidence type="ECO:0000313" key="10">
    <source>
        <dbReference type="EMBL" id="RUQ66586.1"/>
    </source>
</evidence>
<keyword evidence="5 9" id="KW-0812">Transmembrane</keyword>
<evidence type="ECO:0000256" key="7">
    <source>
        <dbReference type="ARBA" id="ARBA00023136"/>
    </source>
</evidence>
<feature type="transmembrane region" description="Helical" evidence="9">
    <location>
        <begin position="56"/>
        <end position="73"/>
    </location>
</feature>
<feature type="transmembrane region" description="Helical" evidence="9">
    <location>
        <begin position="116"/>
        <end position="136"/>
    </location>
</feature>